<name>A0A1H4FGX0_9RHOB</name>
<dbReference type="Proteomes" id="UP000198703">
    <property type="component" value="Unassembled WGS sequence"/>
</dbReference>
<organism evidence="2 3">
    <name type="scientific">Rubrimonas cliftonensis</name>
    <dbReference type="NCBI Taxonomy" id="89524"/>
    <lineage>
        <taxon>Bacteria</taxon>
        <taxon>Pseudomonadati</taxon>
        <taxon>Pseudomonadota</taxon>
        <taxon>Alphaproteobacteria</taxon>
        <taxon>Rhodobacterales</taxon>
        <taxon>Paracoccaceae</taxon>
        <taxon>Rubrimonas</taxon>
    </lineage>
</organism>
<evidence type="ECO:0000256" key="1">
    <source>
        <dbReference type="SAM" id="MobiDB-lite"/>
    </source>
</evidence>
<proteinExistence type="predicted"/>
<feature type="compositionally biased region" description="Low complexity" evidence="1">
    <location>
        <begin position="125"/>
        <end position="135"/>
    </location>
</feature>
<dbReference type="AlphaFoldDB" id="A0A1H4FGX0"/>
<accession>A0A1H4FGX0</accession>
<feature type="compositionally biased region" description="Low complexity" evidence="1">
    <location>
        <begin position="178"/>
        <end position="189"/>
    </location>
</feature>
<protein>
    <submittedName>
        <fullName evidence="2">Uncharacterized protein</fullName>
    </submittedName>
</protein>
<dbReference type="EMBL" id="FNQM01000022">
    <property type="protein sequence ID" value="SEA96381.1"/>
    <property type="molecule type" value="Genomic_DNA"/>
</dbReference>
<feature type="compositionally biased region" description="Basic and acidic residues" evidence="1">
    <location>
        <begin position="161"/>
        <end position="173"/>
    </location>
</feature>
<evidence type="ECO:0000313" key="2">
    <source>
        <dbReference type="EMBL" id="SEA96381.1"/>
    </source>
</evidence>
<feature type="compositionally biased region" description="Basic residues" evidence="1">
    <location>
        <begin position="198"/>
        <end position="207"/>
    </location>
</feature>
<feature type="region of interest" description="Disordered" evidence="1">
    <location>
        <begin position="125"/>
        <end position="218"/>
    </location>
</feature>
<sequence length="218" mass="22318">MTTTGTACVAEATAFALLSDADVAALDAALEAGMARIAADAATTFDALLEAHYAERDRLEGEAHAALLAHLASRRAVLARLEAAAAAKDADAKRPAPAAATPCASPIAQLEEPVMTDPKIADAAAAVAPRAEPQPDATAASIAPQRGAATAPAGSAPLHAEPQRRHVGGREGGDSGLRGRQGPRLGGELVQPRERRVELRRRHRAAGRGHGEGADHRS</sequence>
<evidence type="ECO:0000313" key="3">
    <source>
        <dbReference type="Proteomes" id="UP000198703"/>
    </source>
</evidence>
<reference evidence="2 3" key="1">
    <citation type="submission" date="2016-10" db="EMBL/GenBank/DDBJ databases">
        <authorList>
            <person name="de Groot N.N."/>
        </authorList>
    </citation>
    <scope>NUCLEOTIDE SEQUENCE [LARGE SCALE GENOMIC DNA]</scope>
    <source>
        <strain evidence="2 3">DSM 15345</strain>
    </source>
</reference>
<feature type="compositionally biased region" description="Basic and acidic residues" evidence="1">
    <location>
        <begin position="209"/>
        <end position="218"/>
    </location>
</feature>
<keyword evidence="3" id="KW-1185">Reference proteome</keyword>
<gene>
    <name evidence="2" type="ORF">SAMN05444370_12216</name>
</gene>